<dbReference type="OrthoDB" id="10674507at2759"/>
<accession>A0A5C2RVK6</accession>
<gene>
    <name evidence="2" type="ORF">L227DRAFT_603606</name>
</gene>
<feature type="region of interest" description="Disordered" evidence="1">
    <location>
        <begin position="116"/>
        <end position="143"/>
    </location>
</feature>
<dbReference type="AlphaFoldDB" id="A0A5C2RVK6"/>
<protein>
    <submittedName>
        <fullName evidence="2">Uncharacterized protein</fullName>
    </submittedName>
</protein>
<dbReference type="EMBL" id="ML122296">
    <property type="protein sequence ID" value="RPD55374.1"/>
    <property type="molecule type" value="Genomic_DNA"/>
</dbReference>
<reference evidence="2" key="1">
    <citation type="journal article" date="2018" name="Genome Biol. Evol.">
        <title>Genomics and development of Lentinus tigrinus, a white-rot wood-decaying mushroom with dimorphic fruiting bodies.</title>
        <authorList>
            <person name="Wu B."/>
            <person name="Xu Z."/>
            <person name="Knudson A."/>
            <person name="Carlson A."/>
            <person name="Chen N."/>
            <person name="Kovaka S."/>
            <person name="LaButti K."/>
            <person name="Lipzen A."/>
            <person name="Pennachio C."/>
            <person name="Riley R."/>
            <person name="Schakwitz W."/>
            <person name="Umezawa K."/>
            <person name="Ohm R.A."/>
            <person name="Grigoriev I.V."/>
            <person name="Nagy L.G."/>
            <person name="Gibbons J."/>
            <person name="Hibbett D."/>
        </authorList>
    </citation>
    <scope>NUCLEOTIDE SEQUENCE [LARGE SCALE GENOMIC DNA]</scope>
    <source>
        <strain evidence="2">ALCF2SS1-6</strain>
    </source>
</reference>
<evidence type="ECO:0000313" key="2">
    <source>
        <dbReference type="EMBL" id="RPD55374.1"/>
    </source>
</evidence>
<proteinExistence type="predicted"/>
<name>A0A5C2RVK6_9APHY</name>
<evidence type="ECO:0000256" key="1">
    <source>
        <dbReference type="SAM" id="MobiDB-lite"/>
    </source>
</evidence>
<keyword evidence="3" id="KW-1185">Reference proteome</keyword>
<sequence length="306" mass="32105">MASTESPPKILSQGPSVAVSTARCRELADAIRALPRCEWCTPDHLRRYFQGRRSSRGSLRVKQEQSSGLILKFYAPPPEGSSPSASCPVKIEEDACKHLVSLSAPLLASLIATAPAGGSSSTRVPAELSEPTLLRPSSPEVRGSARQITGSANELTTSSAEQGHWKQPGAYMPCTPLRGPFAGTIPQHHPYHTSMPSASFASKLTTTQPATIPVLAPLTTLPPALSSTFSSEDPRLRDLASQLACALADLSATTLPGSPDVPKTVAALAQQLGDQKTSKDFLRALDGSVYARLGLLPPAGGCDAGY</sequence>
<evidence type="ECO:0000313" key="3">
    <source>
        <dbReference type="Proteomes" id="UP000313359"/>
    </source>
</evidence>
<organism evidence="2 3">
    <name type="scientific">Lentinus tigrinus ALCF2SS1-6</name>
    <dbReference type="NCBI Taxonomy" id="1328759"/>
    <lineage>
        <taxon>Eukaryota</taxon>
        <taxon>Fungi</taxon>
        <taxon>Dikarya</taxon>
        <taxon>Basidiomycota</taxon>
        <taxon>Agaricomycotina</taxon>
        <taxon>Agaricomycetes</taxon>
        <taxon>Polyporales</taxon>
        <taxon>Polyporaceae</taxon>
        <taxon>Lentinus</taxon>
    </lineage>
</organism>
<dbReference type="Proteomes" id="UP000313359">
    <property type="component" value="Unassembled WGS sequence"/>
</dbReference>